<evidence type="ECO:0000313" key="3">
    <source>
        <dbReference type="EMBL" id="KXH50520.1"/>
    </source>
</evidence>
<keyword evidence="4" id="KW-1185">Reference proteome</keyword>
<dbReference type="STRING" id="1209931.A0A135TQP8"/>
<feature type="transmembrane region" description="Helical" evidence="2">
    <location>
        <begin position="408"/>
        <end position="426"/>
    </location>
</feature>
<feature type="transmembrane region" description="Helical" evidence="2">
    <location>
        <begin position="499"/>
        <end position="528"/>
    </location>
</feature>
<evidence type="ECO:0008006" key="5">
    <source>
        <dbReference type="Google" id="ProtNLM"/>
    </source>
</evidence>
<feature type="region of interest" description="Disordered" evidence="1">
    <location>
        <begin position="1"/>
        <end position="82"/>
    </location>
</feature>
<dbReference type="OrthoDB" id="2505607at2759"/>
<keyword evidence="2" id="KW-0472">Membrane</keyword>
<dbReference type="Proteomes" id="UP000070121">
    <property type="component" value="Unassembled WGS sequence"/>
</dbReference>
<comment type="caution">
    <text evidence="3">The sequence shown here is derived from an EMBL/GenBank/DDBJ whole genome shotgun (WGS) entry which is preliminary data.</text>
</comment>
<feature type="transmembrane region" description="Helical" evidence="2">
    <location>
        <begin position="210"/>
        <end position="228"/>
    </location>
</feature>
<sequence length="597" mass="64955">MASTDANLASILRESLKDPNVRGFHRDEEDTSLHTLPNDEESVTAAESEDDNTNTLEQSTSSNGYTYDTSQPPSTTPPKATDSLRAIANGRRPTILPEQPAPADDDDASPPPPPTRTLAPDLLRGLLMMFMAMDHNVVGLNAWPHSTGANHQESDSAVIERWNGPFGYAVRMLSHLCAPGFTFLLGMGVAYFGRSRLKMGWSSARMAKHAAIHAVILTAVSTIMGFVLTQGQLWFLNMVLVALAVDYLLVGLLWLAINETEPLLANVLDRFFVGTGCGGGRRRGDGSERTPLLVHTGHENPPKSKASARAQMISWHVHNVVLLVLGFVTICWNHWVSPTHGTCAAASSSPVTGTVANDFWRFWFFDINRPHVMSGFPPLAWLSFAILGLLYARIILARPLSPTKLACGNVAAGLVFSVLFVFTRVLRIGNLSEGCLRTPDQAASPDANPYLVSVASFFYVVKYPPDFAFFAYTLAATFFLLAIFGSVPPRFASKWLGMLLVFGTSALFFYLTHLVILFSLCMLLVGLFGRENGLPPPMDGGMDEEGIGPLLKAFIIPTQLLKISGTLKAWPQQAPFTSISAERQVEDTAEPSPTSSS</sequence>
<evidence type="ECO:0000313" key="4">
    <source>
        <dbReference type="Proteomes" id="UP000070121"/>
    </source>
</evidence>
<dbReference type="AlphaFoldDB" id="A0A135TQP8"/>
<organism evidence="3 4">
    <name type="scientific">Colletotrichum salicis</name>
    <dbReference type="NCBI Taxonomy" id="1209931"/>
    <lineage>
        <taxon>Eukaryota</taxon>
        <taxon>Fungi</taxon>
        <taxon>Dikarya</taxon>
        <taxon>Ascomycota</taxon>
        <taxon>Pezizomycotina</taxon>
        <taxon>Sordariomycetes</taxon>
        <taxon>Hypocreomycetidae</taxon>
        <taxon>Glomerellales</taxon>
        <taxon>Glomerellaceae</taxon>
        <taxon>Colletotrichum</taxon>
        <taxon>Colletotrichum acutatum species complex</taxon>
    </lineage>
</organism>
<dbReference type="PANTHER" id="PTHR40407:SF1">
    <property type="entry name" value="HEPARAN-ALPHA-GLUCOSAMINIDE N-ACETYLTRANSFERASE CATALYTIC DOMAIN-CONTAINING PROTEIN"/>
    <property type="match status" value="1"/>
</dbReference>
<feature type="compositionally biased region" description="Polar residues" evidence="1">
    <location>
        <begin position="53"/>
        <end position="73"/>
    </location>
</feature>
<keyword evidence="2" id="KW-0812">Transmembrane</keyword>
<feature type="compositionally biased region" description="Acidic residues" evidence="1">
    <location>
        <begin position="38"/>
        <end position="52"/>
    </location>
</feature>
<feature type="region of interest" description="Disordered" evidence="1">
    <location>
        <begin position="94"/>
        <end position="119"/>
    </location>
</feature>
<evidence type="ECO:0000256" key="1">
    <source>
        <dbReference type="SAM" id="MobiDB-lite"/>
    </source>
</evidence>
<name>A0A135TQP8_9PEZI</name>
<accession>A0A135TQP8</accession>
<evidence type="ECO:0000256" key="2">
    <source>
        <dbReference type="SAM" id="Phobius"/>
    </source>
</evidence>
<reference evidence="3 4" key="1">
    <citation type="submission" date="2014-02" db="EMBL/GenBank/DDBJ databases">
        <title>The genome sequence of Colletotrichum salicis CBS 607.94.</title>
        <authorList>
            <person name="Baroncelli R."/>
            <person name="Thon M.R."/>
        </authorList>
    </citation>
    <scope>NUCLEOTIDE SEQUENCE [LARGE SCALE GENOMIC DNA]</scope>
    <source>
        <strain evidence="3 4">CBS 607.94</strain>
    </source>
</reference>
<feature type="transmembrane region" description="Helical" evidence="2">
    <location>
        <begin position="467"/>
        <end position="487"/>
    </location>
</feature>
<feature type="transmembrane region" description="Helical" evidence="2">
    <location>
        <begin position="379"/>
        <end position="396"/>
    </location>
</feature>
<feature type="compositionally biased region" description="Basic and acidic residues" evidence="1">
    <location>
        <begin position="14"/>
        <end position="32"/>
    </location>
</feature>
<feature type="transmembrane region" description="Helical" evidence="2">
    <location>
        <begin position="168"/>
        <end position="190"/>
    </location>
</feature>
<protein>
    <recommendedName>
        <fullName evidence="5">Heparan-alpha-glucosaminide N-acetyltransferase catalytic domain-containing protein</fullName>
    </recommendedName>
</protein>
<gene>
    <name evidence="3" type="ORF">CSAL01_11644</name>
</gene>
<feature type="transmembrane region" description="Helical" evidence="2">
    <location>
        <begin position="313"/>
        <end position="335"/>
    </location>
</feature>
<dbReference type="PANTHER" id="PTHR40407">
    <property type="entry name" value="MEMBRANE PROTEIN-LIKE PROTEIN"/>
    <property type="match status" value="1"/>
</dbReference>
<proteinExistence type="predicted"/>
<feature type="transmembrane region" description="Helical" evidence="2">
    <location>
        <begin position="234"/>
        <end position="257"/>
    </location>
</feature>
<dbReference type="EMBL" id="JFFI01001905">
    <property type="protein sequence ID" value="KXH50520.1"/>
    <property type="molecule type" value="Genomic_DNA"/>
</dbReference>
<keyword evidence="2" id="KW-1133">Transmembrane helix</keyword>